<evidence type="ECO:0000256" key="1">
    <source>
        <dbReference type="SAM" id="MobiDB-lite"/>
    </source>
</evidence>
<gene>
    <name evidence="2" type="ORF">RDI58_001668</name>
</gene>
<dbReference type="PANTHER" id="PTHR33233">
    <property type="entry name" value="ENDONUCLEASE/EXONUCLEASE/PHOSPHATASE"/>
    <property type="match status" value="1"/>
</dbReference>
<keyword evidence="3" id="KW-1185">Reference proteome</keyword>
<dbReference type="PANTHER" id="PTHR33233:SF17">
    <property type="entry name" value="DUF4283 DOMAIN-CONTAINING PROTEIN"/>
    <property type="match status" value="1"/>
</dbReference>
<organism evidence="2 3">
    <name type="scientific">Solanum bulbocastanum</name>
    <name type="common">Wild potato</name>
    <dbReference type="NCBI Taxonomy" id="147425"/>
    <lineage>
        <taxon>Eukaryota</taxon>
        <taxon>Viridiplantae</taxon>
        <taxon>Streptophyta</taxon>
        <taxon>Embryophyta</taxon>
        <taxon>Tracheophyta</taxon>
        <taxon>Spermatophyta</taxon>
        <taxon>Magnoliopsida</taxon>
        <taxon>eudicotyledons</taxon>
        <taxon>Gunneridae</taxon>
        <taxon>Pentapetalae</taxon>
        <taxon>asterids</taxon>
        <taxon>lamiids</taxon>
        <taxon>Solanales</taxon>
        <taxon>Solanaceae</taxon>
        <taxon>Solanoideae</taxon>
        <taxon>Solaneae</taxon>
        <taxon>Solanum</taxon>
    </lineage>
</organism>
<feature type="compositionally biased region" description="Basic and acidic residues" evidence="1">
    <location>
        <begin position="26"/>
        <end position="37"/>
    </location>
</feature>
<accession>A0AAN8U5I1</accession>
<dbReference type="Proteomes" id="UP001371456">
    <property type="component" value="Unassembled WGS sequence"/>
</dbReference>
<reference evidence="2 3" key="1">
    <citation type="submission" date="2024-02" db="EMBL/GenBank/DDBJ databases">
        <title>de novo genome assembly of Solanum bulbocastanum strain 11H21.</title>
        <authorList>
            <person name="Hosaka A.J."/>
        </authorList>
    </citation>
    <scope>NUCLEOTIDE SEQUENCE [LARGE SCALE GENOMIC DNA]</scope>
    <source>
        <tissue evidence="2">Young leaves</tissue>
    </source>
</reference>
<feature type="region of interest" description="Disordered" evidence="1">
    <location>
        <begin position="1"/>
        <end position="41"/>
    </location>
</feature>
<name>A0AAN8U5I1_SOLBU</name>
<feature type="compositionally biased region" description="Basic residues" evidence="1">
    <location>
        <begin position="1"/>
        <end position="11"/>
    </location>
</feature>
<evidence type="ECO:0000313" key="3">
    <source>
        <dbReference type="Proteomes" id="UP001371456"/>
    </source>
</evidence>
<dbReference type="EMBL" id="JBANQN010000001">
    <property type="protein sequence ID" value="KAK6803884.1"/>
    <property type="molecule type" value="Genomic_DNA"/>
</dbReference>
<proteinExistence type="predicted"/>
<sequence length="107" mass="11533">MARGWGRGKGRPRQETILTLGSANGERLEPEGQKEEGEVSTNETVIGAPLITITEKGKAPIESWANLFAKNRSITNGMALSYIPPQVIDGKSIIQLDKTGVARETAE</sequence>
<evidence type="ECO:0000313" key="2">
    <source>
        <dbReference type="EMBL" id="KAK6803884.1"/>
    </source>
</evidence>
<dbReference type="AlphaFoldDB" id="A0AAN8U5I1"/>
<comment type="caution">
    <text evidence="2">The sequence shown here is derived from an EMBL/GenBank/DDBJ whole genome shotgun (WGS) entry which is preliminary data.</text>
</comment>
<protein>
    <submittedName>
        <fullName evidence="2">Uncharacterized protein</fullName>
    </submittedName>
</protein>